<sequence length="82" mass="8916">MTKIYGIVVDANTTFDAFNKKTFDLKRADADVIAIISIAPDDASQMPDFAKWKRSAYAKKEAQVLQVVNLQDPALGGISIVG</sequence>
<dbReference type="AlphaFoldDB" id="A0A329B5V4"/>
<comment type="caution">
    <text evidence="1">The sequence shown here is derived from an EMBL/GenBank/DDBJ whole genome shotgun (WGS) entry which is preliminary data.</text>
</comment>
<dbReference type="RefSeq" id="WP_111935848.1">
    <property type="nucleotide sequence ID" value="NZ_CADFFP010000046.1"/>
</dbReference>
<reference evidence="1 2" key="1">
    <citation type="submission" date="2018-06" db="EMBL/GenBank/DDBJ databases">
        <title>Genomic Encyclopedia of Type Strains, Phase III (KMG-III): the genomes of soil and plant-associated and newly described type strains.</title>
        <authorList>
            <person name="Whitman W."/>
        </authorList>
    </citation>
    <scope>NUCLEOTIDE SEQUENCE [LARGE SCALE GENOMIC DNA]</scope>
    <source>
        <strain evidence="1 2">LMG 23644</strain>
    </source>
</reference>
<evidence type="ECO:0000313" key="1">
    <source>
        <dbReference type="EMBL" id="RAS17044.1"/>
    </source>
</evidence>
<evidence type="ECO:0000313" key="2">
    <source>
        <dbReference type="Proteomes" id="UP000248918"/>
    </source>
</evidence>
<proteinExistence type="predicted"/>
<name>A0A329B5V4_9BURK</name>
<organism evidence="1 2">
    <name type="scientific">Paraburkholderia bryophila</name>
    <dbReference type="NCBI Taxonomy" id="420952"/>
    <lineage>
        <taxon>Bacteria</taxon>
        <taxon>Pseudomonadati</taxon>
        <taxon>Pseudomonadota</taxon>
        <taxon>Betaproteobacteria</taxon>
        <taxon>Burkholderiales</taxon>
        <taxon>Burkholderiaceae</taxon>
        <taxon>Paraburkholderia</taxon>
    </lineage>
</organism>
<dbReference type="EMBL" id="QLTK01000050">
    <property type="protein sequence ID" value="RAS17044.1"/>
    <property type="molecule type" value="Genomic_DNA"/>
</dbReference>
<protein>
    <submittedName>
        <fullName evidence="1">Uncharacterized protein</fullName>
    </submittedName>
</protein>
<accession>A0A329B5V4</accession>
<dbReference type="Proteomes" id="UP000248918">
    <property type="component" value="Unassembled WGS sequence"/>
</dbReference>
<gene>
    <name evidence="1" type="ORF">BX591_15017</name>
</gene>